<organism evidence="2 3">
    <name type="scientific">Nocardioides cavernaquae</name>
    <dbReference type="NCBI Taxonomy" id="2321396"/>
    <lineage>
        <taxon>Bacteria</taxon>
        <taxon>Bacillati</taxon>
        <taxon>Actinomycetota</taxon>
        <taxon>Actinomycetes</taxon>
        <taxon>Propionibacteriales</taxon>
        <taxon>Nocardioidaceae</taxon>
        <taxon>Nocardioides</taxon>
    </lineage>
</organism>
<reference evidence="3" key="1">
    <citation type="submission" date="2018-09" db="EMBL/GenBank/DDBJ databases">
        <authorList>
            <person name="Zhu H."/>
        </authorList>
    </citation>
    <scope>NUCLEOTIDE SEQUENCE [LARGE SCALE GENOMIC DNA]</scope>
    <source>
        <strain evidence="3">K1W22B-1</strain>
    </source>
</reference>
<gene>
    <name evidence="2" type="ORF">D4739_11785</name>
</gene>
<evidence type="ECO:0000313" key="2">
    <source>
        <dbReference type="EMBL" id="RJS46825.1"/>
    </source>
</evidence>
<comment type="caution">
    <text evidence="2">The sequence shown here is derived from an EMBL/GenBank/DDBJ whole genome shotgun (WGS) entry which is preliminary data.</text>
</comment>
<dbReference type="EMBL" id="QYRP01000002">
    <property type="protein sequence ID" value="RJS46825.1"/>
    <property type="molecule type" value="Genomic_DNA"/>
</dbReference>
<keyword evidence="3" id="KW-1185">Reference proteome</keyword>
<accession>A0A3A5HBL8</accession>
<evidence type="ECO:0008006" key="4">
    <source>
        <dbReference type="Google" id="ProtNLM"/>
    </source>
</evidence>
<evidence type="ECO:0000313" key="3">
    <source>
        <dbReference type="Proteomes" id="UP000276542"/>
    </source>
</evidence>
<evidence type="ECO:0000256" key="1">
    <source>
        <dbReference type="SAM" id="SignalP"/>
    </source>
</evidence>
<keyword evidence="1" id="KW-0732">Signal</keyword>
<name>A0A3A5HBL8_9ACTN</name>
<dbReference type="OrthoDB" id="9801395at2"/>
<dbReference type="AlphaFoldDB" id="A0A3A5HBL8"/>
<proteinExistence type="predicted"/>
<feature type="signal peptide" evidence="1">
    <location>
        <begin position="1"/>
        <end position="26"/>
    </location>
</feature>
<sequence length="146" mass="14742">MTGAVVACRHQAALGAGAVAALPAHADCAPPVTRGTWQVAAPGPVAPAILDELEAGCSLAGALLRLADREPGRPLDVLVSDGSQVAACGTGLHLLDLGRGEYAVSAMPPARHDEPWAPVPACAVILIDPCGVTTTILHPTPLEPTR</sequence>
<dbReference type="RefSeq" id="WP_120060796.1">
    <property type="nucleotide sequence ID" value="NZ_QYRP01000002.1"/>
</dbReference>
<dbReference type="Proteomes" id="UP000276542">
    <property type="component" value="Unassembled WGS sequence"/>
</dbReference>
<protein>
    <recommendedName>
        <fullName evidence="4">Anti-sigma factor</fullName>
    </recommendedName>
</protein>
<feature type="chain" id="PRO_5017210106" description="Anti-sigma factor" evidence="1">
    <location>
        <begin position="27"/>
        <end position="146"/>
    </location>
</feature>